<comment type="caution">
    <text evidence="10">The sequence shown here is derived from an EMBL/GenBank/DDBJ whole genome shotgun (WGS) entry which is preliminary data.</text>
</comment>
<feature type="region of interest" description="Disordered" evidence="8">
    <location>
        <begin position="1"/>
        <end position="52"/>
    </location>
</feature>
<name>A0AAD7Y4W7_9FUNG</name>
<dbReference type="PROSITE" id="PS00463">
    <property type="entry name" value="ZN2_CY6_FUNGAL_1"/>
    <property type="match status" value="1"/>
</dbReference>
<feature type="compositionally biased region" description="Basic and acidic residues" evidence="8">
    <location>
        <begin position="112"/>
        <end position="128"/>
    </location>
</feature>
<dbReference type="InterPro" id="IPR036864">
    <property type="entry name" value="Zn2-C6_fun-type_DNA-bd_sf"/>
</dbReference>
<dbReference type="Proteomes" id="UP001234581">
    <property type="component" value="Unassembled WGS sequence"/>
</dbReference>
<evidence type="ECO:0000256" key="7">
    <source>
        <dbReference type="ARBA" id="ARBA00023242"/>
    </source>
</evidence>
<dbReference type="GO" id="GO:0006351">
    <property type="term" value="P:DNA-templated transcription"/>
    <property type="evidence" value="ECO:0007669"/>
    <property type="project" value="InterPro"/>
</dbReference>
<dbReference type="Pfam" id="PF00172">
    <property type="entry name" value="Zn_clus"/>
    <property type="match status" value="1"/>
</dbReference>
<feature type="compositionally biased region" description="Polar residues" evidence="8">
    <location>
        <begin position="146"/>
        <end position="161"/>
    </location>
</feature>
<dbReference type="SMART" id="SM00066">
    <property type="entry name" value="GAL4"/>
    <property type="match status" value="1"/>
</dbReference>
<dbReference type="EMBL" id="JARTCD010000001">
    <property type="protein sequence ID" value="KAJ8663878.1"/>
    <property type="molecule type" value="Genomic_DNA"/>
</dbReference>
<reference evidence="10 11" key="1">
    <citation type="submission" date="2023-03" db="EMBL/GenBank/DDBJ databases">
        <title>Genome sequence of Lichtheimia ornata CBS 291.66.</title>
        <authorList>
            <person name="Mohabir J.T."/>
            <person name="Shea T.P."/>
            <person name="Kurbessoian T."/>
            <person name="Berby B."/>
            <person name="Fontaine J."/>
            <person name="Livny J."/>
            <person name="Gnirke A."/>
            <person name="Stajich J.E."/>
            <person name="Cuomo C.A."/>
        </authorList>
    </citation>
    <scope>NUCLEOTIDE SEQUENCE [LARGE SCALE GENOMIC DNA]</scope>
    <source>
        <strain evidence="10">CBS 291.66</strain>
    </source>
</reference>
<dbReference type="RefSeq" id="XP_058348790.1">
    <property type="nucleotide sequence ID" value="XM_058480267.1"/>
</dbReference>
<feature type="region of interest" description="Disordered" evidence="8">
    <location>
        <begin position="112"/>
        <end position="161"/>
    </location>
</feature>
<feature type="domain" description="Zn(2)-C6 fungal-type" evidence="9">
    <location>
        <begin position="54"/>
        <end position="85"/>
    </location>
</feature>
<evidence type="ECO:0000259" key="9">
    <source>
        <dbReference type="PROSITE" id="PS50048"/>
    </source>
</evidence>
<dbReference type="InterPro" id="IPR007219">
    <property type="entry name" value="XnlR_reg_dom"/>
</dbReference>
<protein>
    <recommendedName>
        <fullName evidence="9">Zn(2)-C6 fungal-type domain-containing protein</fullName>
    </recommendedName>
</protein>
<dbReference type="GO" id="GO:0008270">
    <property type="term" value="F:zinc ion binding"/>
    <property type="evidence" value="ECO:0007669"/>
    <property type="project" value="InterPro"/>
</dbReference>
<dbReference type="InterPro" id="IPR001138">
    <property type="entry name" value="Zn2Cys6_DnaBD"/>
</dbReference>
<evidence type="ECO:0000256" key="1">
    <source>
        <dbReference type="ARBA" id="ARBA00004123"/>
    </source>
</evidence>
<dbReference type="AlphaFoldDB" id="A0AAD7Y4W7"/>
<dbReference type="GO" id="GO:0003677">
    <property type="term" value="F:DNA binding"/>
    <property type="evidence" value="ECO:0007669"/>
    <property type="project" value="UniProtKB-KW"/>
</dbReference>
<evidence type="ECO:0000256" key="4">
    <source>
        <dbReference type="ARBA" id="ARBA00023015"/>
    </source>
</evidence>
<sequence>MSFDRSRSNSSNSTHSTTSKARRQRRPFAFIAPVPGLGPTVQQRSVRRTRAKQSCDSCRRRKTRCNADETFPCSTCVGLGVECHLSEQKRRGPVPVTYVEALEDRIKRLEEMLTNDDNNKRESGDHAIEGSSSSNDHEKAVKARPSASSSTISNNEATSNVARAASSDSLADDLNSLKLSDYNTTLYIGCSAGYYMLDQEAFVSKRGGHIDHREIVQKVNDEQDEHVIIKSGGSEHQPCPSSSPASLRGGCGIGDTSGSTCQQRRFEPFADIPNMTLELADSMIELYFRYVHVAAPLVNKIGFLEQYYFQNPQPPDEYLLYTICAVACHFMIKEKDLNTRYKITVDTIRSLHQCFQARAQKLLETVFRRSKLSTVSALVLLASFVNMSQDEDDDRLQWFMCGTAQDLGLHRSSARWRLPEHEIELRRRIWYCAYILDREISAELGRPLTILEDDYDVELPSPYETPCSYGSHTRDVDENEPIPSLLLEAYEDLRERRPIYSLFICYMPLSRILGQILGYFYSAKVQPSERNDKIDVAKRLSHEMDEWARDAQDRLEHYPVTAAPDSYPTKDEFLNMYYHCLKLLIYRSFISDRDTFNIDFALHALSACMTSAIAIVDGVERMEAIGPTGMPWNFICYAIFQSAIMFLFNVKGEDEFLRQLGAKNLARCANIYARDDELRGSRPAQVLMSLAAKYSVPVDTSSEGSFMNMMNSGSLATSTPTVFPATPSPSPSLLVNGATTRASQSPDSNVVYVDVPVQQQPYAASNAINMHAPPPPPPSMSEFNSQQAPMVMNSAAPQSSIPMTPGTAAAVPMSDVQFDISGLSSELSLWEFPTAITWNEWNPYLHEQQQ</sequence>
<feature type="compositionally biased region" description="Low complexity" evidence="8">
    <location>
        <begin position="8"/>
        <end position="19"/>
    </location>
</feature>
<keyword evidence="6" id="KW-0804">Transcription</keyword>
<evidence type="ECO:0000256" key="6">
    <source>
        <dbReference type="ARBA" id="ARBA00023163"/>
    </source>
</evidence>
<dbReference type="Gene3D" id="4.10.240.10">
    <property type="entry name" value="Zn(2)-C6 fungal-type DNA-binding domain"/>
    <property type="match status" value="1"/>
</dbReference>
<keyword evidence="11" id="KW-1185">Reference proteome</keyword>
<keyword evidence="2" id="KW-0479">Metal-binding</keyword>
<dbReference type="GO" id="GO:0000981">
    <property type="term" value="F:DNA-binding transcription factor activity, RNA polymerase II-specific"/>
    <property type="evidence" value="ECO:0007669"/>
    <property type="project" value="InterPro"/>
</dbReference>
<gene>
    <name evidence="10" type="ORF">O0I10_000153</name>
</gene>
<dbReference type="GO" id="GO:0005634">
    <property type="term" value="C:nucleus"/>
    <property type="evidence" value="ECO:0007669"/>
    <property type="project" value="UniProtKB-SubCell"/>
</dbReference>
<comment type="subcellular location">
    <subcellularLocation>
        <location evidence="1">Nucleus</location>
    </subcellularLocation>
</comment>
<keyword evidence="4" id="KW-0805">Transcription regulation</keyword>
<dbReference type="InterPro" id="IPR051615">
    <property type="entry name" value="Transcr_Regulatory_Elem"/>
</dbReference>
<evidence type="ECO:0000256" key="3">
    <source>
        <dbReference type="ARBA" id="ARBA00022833"/>
    </source>
</evidence>
<evidence type="ECO:0000313" key="11">
    <source>
        <dbReference type="Proteomes" id="UP001234581"/>
    </source>
</evidence>
<organism evidence="10 11">
    <name type="scientific">Lichtheimia ornata</name>
    <dbReference type="NCBI Taxonomy" id="688661"/>
    <lineage>
        <taxon>Eukaryota</taxon>
        <taxon>Fungi</taxon>
        <taxon>Fungi incertae sedis</taxon>
        <taxon>Mucoromycota</taxon>
        <taxon>Mucoromycotina</taxon>
        <taxon>Mucoromycetes</taxon>
        <taxon>Mucorales</taxon>
        <taxon>Lichtheimiaceae</taxon>
        <taxon>Lichtheimia</taxon>
    </lineage>
</organism>
<dbReference type="Pfam" id="PF04082">
    <property type="entry name" value="Fungal_trans"/>
    <property type="match status" value="1"/>
</dbReference>
<dbReference type="PROSITE" id="PS50048">
    <property type="entry name" value="ZN2_CY6_FUNGAL_2"/>
    <property type="match status" value="1"/>
</dbReference>
<keyword evidence="3" id="KW-0862">Zinc</keyword>
<evidence type="ECO:0000313" key="10">
    <source>
        <dbReference type="EMBL" id="KAJ8663878.1"/>
    </source>
</evidence>
<dbReference type="CDD" id="cd12148">
    <property type="entry name" value="fungal_TF_MHR"/>
    <property type="match status" value="1"/>
</dbReference>
<accession>A0AAD7Y4W7</accession>
<evidence type="ECO:0000256" key="2">
    <source>
        <dbReference type="ARBA" id="ARBA00022723"/>
    </source>
</evidence>
<dbReference type="SMART" id="SM00906">
    <property type="entry name" value="Fungal_trans"/>
    <property type="match status" value="1"/>
</dbReference>
<evidence type="ECO:0000256" key="5">
    <source>
        <dbReference type="ARBA" id="ARBA00023125"/>
    </source>
</evidence>
<keyword evidence="5" id="KW-0238">DNA-binding</keyword>
<dbReference type="PANTHER" id="PTHR31313">
    <property type="entry name" value="TY1 ENHANCER ACTIVATOR"/>
    <property type="match status" value="1"/>
</dbReference>
<dbReference type="CDD" id="cd00067">
    <property type="entry name" value="GAL4"/>
    <property type="match status" value="1"/>
</dbReference>
<dbReference type="GeneID" id="83207575"/>
<keyword evidence="7" id="KW-0539">Nucleus</keyword>
<evidence type="ECO:0000256" key="8">
    <source>
        <dbReference type="SAM" id="MobiDB-lite"/>
    </source>
</evidence>
<dbReference type="SUPFAM" id="SSF57701">
    <property type="entry name" value="Zn2/Cys6 DNA-binding domain"/>
    <property type="match status" value="1"/>
</dbReference>
<proteinExistence type="predicted"/>
<dbReference type="PANTHER" id="PTHR31313:SF81">
    <property type="entry name" value="TY1 ENHANCER ACTIVATOR"/>
    <property type="match status" value="1"/>
</dbReference>